<dbReference type="RefSeq" id="WP_161857236.1">
    <property type="nucleotide sequence ID" value="NZ_CP047491.1"/>
</dbReference>
<evidence type="ECO:0000313" key="2">
    <source>
        <dbReference type="EMBL" id="QHQ37899.1"/>
    </source>
</evidence>
<dbReference type="EMBL" id="JACHHR010000002">
    <property type="protein sequence ID" value="MBB5211343.1"/>
    <property type="molecule type" value="Genomic_DNA"/>
</dbReference>
<sequence length="76" mass="8650">MKICQAAQQFKKGALDEIQLRKNPSDVNQWFVMLRKQNGDLLMLADEQDEPIVDGDLTRLMGVLKSIGCKEARVFL</sequence>
<dbReference type="OrthoDB" id="6941664at2"/>
<dbReference type="EMBL" id="CP047491">
    <property type="protein sequence ID" value="QHQ37899.1"/>
    <property type="molecule type" value="Genomic_DNA"/>
</dbReference>
<dbReference type="Proteomes" id="UP000464675">
    <property type="component" value="Chromosome"/>
</dbReference>
<evidence type="ECO:0000313" key="1">
    <source>
        <dbReference type="EMBL" id="MBB5211343.1"/>
    </source>
</evidence>
<reference evidence="2 3" key="1">
    <citation type="submission" date="2020-01" db="EMBL/GenBank/DDBJ databases">
        <title>The possibility of degradation of plastic by Microbulbifer hydrolyticus IRE-31.</title>
        <authorList>
            <person name="Liu L."/>
        </authorList>
    </citation>
    <scope>NUCLEOTIDE SEQUENCE [LARGE SCALE GENOMIC DNA]</scope>
    <source>
        <strain evidence="2 3">IRE-31</strain>
    </source>
</reference>
<name>A0A6P1T9J1_9GAMM</name>
<organism evidence="1 4">
    <name type="scientific">Microbulbifer hydrolyticus</name>
    <dbReference type="NCBI Taxonomy" id="48074"/>
    <lineage>
        <taxon>Bacteria</taxon>
        <taxon>Pseudomonadati</taxon>
        <taxon>Pseudomonadota</taxon>
        <taxon>Gammaproteobacteria</taxon>
        <taxon>Cellvibrionales</taxon>
        <taxon>Microbulbiferaceae</taxon>
        <taxon>Microbulbifer</taxon>
    </lineage>
</organism>
<evidence type="ECO:0000313" key="3">
    <source>
        <dbReference type="Proteomes" id="UP000464675"/>
    </source>
</evidence>
<evidence type="ECO:0000313" key="4">
    <source>
        <dbReference type="Proteomes" id="UP000563601"/>
    </source>
</evidence>
<dbReference type="Proteomes" id="UP000563601">
    <property type="component" value="Unassembled WGS sequence"/>
</dbReference>
<proteinExistence type="predicted"/>
<keyword evidence="3" id="KW-1185">Reference proteome</keyword>
<accession>A0A6P1T9J1</accession>
<protein>
    <submittedName>
        <fullName evidence="1">Uncharacterized protein</fullName>
    </submittedName>
</protein>
<gene>
    <name evidence="2" type="ORF">GTQ55_02065</name>
    <name evidence="1" type="ORF">HNQ53_001561</name>
</gene>
<reference evidence="1 4" key="2">
    <citation type="submission" date="2020-08" db="EMBL/GenBank/DDBJ databases">
        <title>Genomic Encyclopedia of Type Strains, Phase IV (KMG-IV): sequencing the most valuable type-strain genomes for metagenomic binning, comparative biology and taxonomic classification.</title>
        <authorList>
            <person name="Goeker M."/>
        </authorList>
    </citation>
    <scope>NUCLEOTIDE SEQUENCE [LARGE SCALE GENOMIC DNA]</scope>
    <source>
        <strain evidence="1 4">DSM 11525</strain>
    </source>
</reference>
<dbReference type="AlphaFoldDB" id="A0A6P1T9J1"/>